<name>A0ABN8QEZ5_9CNID</name>
<evidence type="ECO:0000313" key="2">
    <source>
        <dbReference type="EMBL" id="CAH3163279.1"/>
    </source>
</evidence>
<evidence type="ECO:0000313" key="3">
    <source>
        <dbReference type="Proteomes" id="UP001159405"/>
    </source>
</evidence>
<proteinExistence type="predicted"/>
<feature type="domain" description="Transposable element P transposase-like RNase H" evidence="1">
    <location>
        <begin position="83"/>
        <end position="204"/>
    </location>
</feature>
<dbReference type="EMBL" id="CALNXK010000126">
    <property type="protein sequence ID" value="CAH3163279.1"/>
    <property type="molecule type" value="Genomic_DNA"/>
</dbReference>
<protein>
    <recommendedName>
        <fullName evidence="1">Transposable element P transposase-like RNase H domain-containing protein</fullName>
    </recommendedName>
</protein>
<accession>A0ABN8QEZ5</accession>
<keyword evidence="3" id="KW-1185">Reference proteome</keyword>
<dbReference type="Pfam" id="PF21787">
    <property type="entry name" value="TNP-like_RNaseH_N"/>
    <property type="match status" value="1"/>
</dbReference>
<sequence length="228" mass="25646">MGRTGNRWSAITYRIALAIFTRSPRAYEVLKSYQILKLPSVASLKHFTSANKQPTGLNLPHLHDANQAYAAYKEEWKEQGFLEPEEYGGLIFDEVKVIMKVQRMDRFTGLATTANDMATLQDVYEELKAPQTVKASYIMQFLWCDLTSDFDVIGPYFSSGKGMECKFVISCLMTTIQAFHIYGFKTMAVVCDGASTNLKAIKYLTTGKSGAYGINEDLHAEEPHHVKT</sequence>
<comment type="caution">
    <text evidence="2">The sequence shown here is derived from an EMBL/GenBank/DDBJ whole genome shotgun (WGS) entry which is preliminary data.</text>
</comment>
<gene>
    <name evidence="2" type="ORF">PLOB_00005792</name>
</gene>
<organism evidence="2 3">
    <name type="scientific">Porites lobata</name>
    <dbReference type="NCBI Taxonomy" id="104759"/>
    <lineage>
        <taxon>Eukaryota</taxon>
        <taxon>Metazoa</taxon>
        <taxon>Cnidaria</taxon>
        <taxon>Anthozoa</taxon>
        <taxon>Hexacorallia</taxon>
        <taxon>Scleractinia</taxon>
        <taxon>Fungiina</taxon>
        <taxon>Poritidae</taxon>
        <taxon>Porites</taxon>
    </lineage>
</organism>
<reference evidence="2 3" key="1">
    <citation type="submission" date="2022-05" db="EMBL/GenBank/DDBJ databases">
        <authorList>
            <consortium name="Genoscope - CEA"/>
            <person name="William W."/>
        </authorList>
    </citation>
    <scope>NUCLEOTIDE SEQUENCE [LARGE SCALE GENOMIC DNA]</scope>
</reference>
<dbReference type="Proteomes" id="UP001159405">
    <property type="component" value="Unassembled WGS sequence"/>
</dbReference>
<dbReference type="InterPro" id="IPR048365">
    <property type="entry name" value="TNP-like_RNaseH_N"/>
</dbReference>
<evidence type="ECO:0000259" key="1">
    <source>
        <dbReference type="Pfam" id="PF21787"/>
    </source>
</evidence>